<sequence length="201" mass="23030">MRFLATVKSNILYRSHFMRGSQLSLKCSTVLMEHRYSVSDTQPSANGRLNIIHWPFSLILLFSCCFMVAGCTVPMHFYVRNLSNTKIKCILIRTKTNTSAKLSYHYLSYSLSLKEPTFSSVKSFNKQLDYINRQDSVIFFIPPLSTVFIGANSNRGYPGFKSIAYFSSKYVSVDLNAIDLGNNFSCKKYFGNCNTFWMDLK</sequence>
<evidence type="ECO:0000313" key="3">
    <source>
        <dbReference type="Proteomes" id="UP000565521"/>
    </source>
</evidence>
<keyword evidence="3" id="KW-1185">Reference proteome</keyword>
<name>A0A7Y7PQR0_9BACT</name>
<gene>
    <name evidence="2" type="ORF">HW554_13885</name>
</gene>
<protein>
    <submittedName>
        <fullName evidence="2">Uncharacterized protein</fullName>
    </submittedName>
</protein>
<evidence type="ECO:0000313" key="2">
    <source>
        <dbReference type="EMBL" id="NVO32304.1"/>
    </source>
</evidence>
<keyword evidence="1" id="KW-0812">Transmembrane</keyword>
<keyword evidence="1" id="KW-0472">Membrane</keyword>
<organism evidence="2 3">
    <name type="scientific">Hymenobacter lapidiphilus</name>
    <dbReference type="NCBI Taxonomy" id="2608003"/>
    <lineage>
        <taxon>Bacteria</taxon>
        <taxon>Pseudomonadati</taxon>
        <taxon>Bacteroidota</taxon>
        <taxon>Cytophagia</taxon>
        <taxon>Cytophagales</taxon>
        <taxon>Hymenobacteraceae</taxon>
        <taxon>Hymenobacter</taxon>
    </lineage>
</organism>
<proteinExistence type="predicted"/>
<feature type="transmembrane region" description="Helical" evidence="1">
    <location>
        <begin position="58"/>
        <end position="79"/>
    </location>
</feature>
<dbReference type="EMBL" id="JABKAU010000027">
    <property type="protein sequence ID" value="NVO32304.1"/>
    <property type="molecule type" value="Genomic_DNA"/>
</dbReference>
<dbReference type="RefSeq" id="WP_176901552.1">
    <property type="nucleotide sequence ID" value="NZ_JABKAU010000027.1"/>
</dbReference>
<reference evidence="2 3" key="1">
    <citation type="submission" date="2020-05" db="EMBL/GenBank/DDBJ databases">
        <title>Hymenobacter terrestris sp. nov. and Hymenobacter lapidiphilus sp. nov., isolated from regoliths in Antarctica.</title>
        <authorList>
            <person name="Sedlacek I."/>
            <person name="Pantucek R."/>
            <person name="Zeman M."/>
            <person name="Holochova P."/>
            <person name="Kralova S."/>
            <person name="Stankova E."/>
            <person name="Sedo O."/>
            <person name="Micenkova L."/>
            <person name="Svec P."/>
            <person name="Gupta V."/>
            <person name="Sood U."/>
            <person name="Korpole U.S."/>
            <person name="Lal R."/>
        </authorList>
    </citation>
    <scope>NUCLEOTIDE SEQUENCE [LARGE SCALE GENOMIC DNA]</scope>
    <source>
        <strain evidence="2 3">P5342</strain>
    </source>
</reference>
<dbReference type="Proteomes" id="UP000565521">
    <property type="component" value="Unassembled WGS sequence"/>
</dbReference>
<evidence type="ECO:0000256" key="1">
    <source>
        <dbReference type="SAM" id="Phobius"/>
    </source>
</evidence>
<dbReference type="AlphaFoldDB" id="A0A7Y7PQR0"/>
<keyword evidence="1" id="KW-1133">Transmembrane helix</keyword>
<comment type="caution">
    <text evidence="2">The sequence shown here is derived from an EMBL/GenBank/DDBJ whole genome shotgun (WGS) entry which is preliminary data.</text>
</comment>
<accession>A0A7Y7PQR0</accession>